<evidence type="ECO:0000256" key="1">
    <source>
        <dbReference type="SAM" id="SignalP"/>
    </source>
</evidence>
<dbReference type="STRING" id="1855383.SAMN05216548_102407"/>
<dbReference type="OrthoDB" id="7206808at2"/>
<dbReference type="PANTHER" id="PTHR39327:SF1">
    <property type="entry name" value="BLR5470 PROTEIN"/>
    <property type="match status" value="1"/>
</dbReference>
<evidence type="ECO:0000313" key="3">
    <source>
        <dbReference type="Proteomes" id="UP000199647"/>
    </source>
</evidence>
<dbReference type="Gene3D" id="3.10.620.30">
    <property type="match status" value="1"/>
</dbReference>
<accession>A0A1H9DAV8</accession>
<reference evidence="2 3" key="1">
    <citation type="submission" date="2016-10" db="EMBL/GenBank/DDBJ databases">
        <authorList>
            <person name="de Groot N.N."/>
        </authorList>
    </citation>
    <scope>NUCLEOTIDE SEQUENCE [LARGE SCALE GENOMIC DNA]</scope>
    <source>
        <strain evidence="2 3">A52C2</strain>
    </source>
</reference>
<dbReference type="EMBL" id="FOFG01000002">
    <property type="protein sequence ID" value="SEQ10626.1"/>
    <property type="molecule type" value="Genomic_DNA"/>
</dbReference>
<dbReference type="AlphaFoldDB" id="A0A1H9DAV8"/>
<dbReference type="InterPro" id="IPR010319">
    <property type="entry name" value="Transglutaminase-like_Cys_pept"/>
</dbReference>
<proteinExistence type="predicted"/>
<feature type="chain" id="PRO_5011726545" evidence="1">
    <location>
        <begin position="25"/>
        <end position="202"/>
    </location>
</feature>
<dbReference type="Pfam" id="PF06035">
    <property type="entry name" value="Peptidase_C93"/>
    <property type="match status" value="1"/>
</dbReference>
<name>A0A1H9DAV8_9HYPH</name>
<gene>
    <name evidence="2" type="ORF">SAMN05216548_102407</name>
</gene>
<keyword evidence="3" id="KW-1185">Reference proteome</keyword>
<dbReference type="RefSeq" id="WP_092495557.1">
    <property type="nucleotide sequence ID" value="NZ_FOFG01000002.1"/>
</dbReference>
<organism evidence="2 3">
    <name type="scientific">Faunimonas pinastri</name>
    <dbReference type="NCBI Taxonomy" id="1855383"/>
    <lineage>
        <taxon>Bacteria</taxon>
        <taxon>Pseudomonadati</taxon>
        <taxon>Pseudomonadota</taxon>
        <taxon>Alphaproteobacteria</taxon>
        <taxon>Hyphomicrobiales</taxon>
        <taxon>Afifellaceae</taxon>
        <taxon>Faunimonas</taxon>
    </lineage>
</organism>
<keyword evidence="1" id="KW-0732">Signal</keyword>
<protein>
    <submittedName>
        <fullName evidence="2">Predicted transglutaminase-like cysteine proteinase</fullName>
    </submittedName>
</protein>
<dbReference type="PROSITE" id="PS51257">
    <property type="entry name" value="PROKAR_LIPOPROTEIN"/>
    <property type="match status" value="1"/>
</dbReference>
<dbReference type="Proteomes" id="UP000199647">
    <property type="component" value="Unassembled WGS sequence"/>
</dbReference>
<dbReference type="PANTHER" id="PTHR39327">
    <property type="match status" value="1"/>
</dbReference>
<evidence type="ECO:0000313" key="2">
    <source>
        <dbReference type="EMBL" id="SEQ10626.1"/>
    </source>
</evidence>
<sequence>MKRGICRAVLAAIALGLIGCSAQAGQTGAAMTTNGQTGAPIGQIGFCQREPQQCQPRGPRVVMPSNQNNWHELIAVNLGVNTAIQPATDQEIYGVEEYWAIPTKYGDCEDYALLKQKDLLARGWPSSDLLIAVVFDEAGAGHAVLVVRLTDGDYILDNKTDDIKVWTKTAYRYVKRQSETDPRRWDSIGDWRWNEVLTSAPR</sequence>
<feature type="signal peptide" evidence="1">
    <location>
        <begin position="1"/>
        <end position="24"/>
    </location>
</feature>